<feature type="active site" description="Proton donor/acceptor" evidence="9">
    <location>
        <position position="195"/>
    </location>
</feature>
<feature type="binding site" evidence="10">
    <location>
        <position position="310"/>
    </location>
    <ligand>
        <name>Mg(2+)</name>
        <dbReference type="ChEBI" id="CHEBI:18420"/>
        <label>1</label>
    </ligand>
</feature>
<evidence type="ECO:0000256" key="2">
    <source>
        <dbReference type="ARBA" id="ARBA00013541"/>
    </source>
</evidence>
<protein>
    <recommendedName>
        <fullName evidence="2">DNA-(apurinic or apyrimidinic site) endonuclease 2</fullName>
    </recommendedName>
</protein>
<evidence type="ECO:0000256" key="7">
    <source>
        <dbReference type="ARBA" id="ARBA00022842"/>
    </source>
</evidence>
<dbReference type="EMBL" id="KN838649">
    <property type="protein sequence ID" value="KIJ99314.1"/>
    <property type="molecule type" value="Genomic_DNA"/>
</dbReference>
<evidence type="ECO:0000313" key="16">
    <source>
        <dbReference type="Proteomes" id="UP000054477"/>
    </source>
</evidence>
<feature type="compositionally biased region" description="Low complexity" evidence="13">
    <location>
        <begin position="544"/>
        <end position="555"/>
    </location>
</feature>
<feature type="binding site" evidence="10">
    <location>
        <position position="42"/>
    </location>
    <ligand>
        <name>Mg(2+)</name>
        <dbReference type="ChEBI" id="CHEBI:18420"/>
        <label>1</label>
    </ligand>
</feature>
<evidence type="ECO:0000256" key="13">
    <source>
        <dbReference type="SAM" id="MobiDB-lite"/>
    </source>
</evidence>
<dbReference type="GO" id="GO:0008270">
    <property type="term" value="F:zinc ion binding"/>
    <property type="evidence" value="ECO:0007669"/>
    <property type="project" value="UniProtKB-KW"/>
</dbReference>
<feature type="site" description="Transition state stabilizer" evidence="11">
    <location>
        <position position="197"/>
    </location>
</feature>
<keyword evidence="16" id="KW-1185">Reference proteome</keyword>
<keyword evidence="8" id="KW-0539">Nucleus</keyword>
<evidence type="ECO:0000256" key="12">
    <source>
        <dbReference type="PROSITE-ProRule" id="PRU01343"/>
    </source>
</evidence>
<dbReference type="GO" id="GO:0008081">
    <property type="term" value="F:phosphoric diester hydrolase activity"/>
    <property type="evidence" value="ECO:0007669"/>
    <property type="project" value="TreeGrafter"/>
</dbReference>
<evidence type="ECO:0000313" key="15">
    <source>
        <dbReference type="EMBL" id="KIJ99314.1"/>
    </source>
</evidence>
<evidence type="ECO:0000256" key="5">
    <source>
        <dbReference type="ARBA" id="ARBA00022801"/>
    </source>
</evidence>
<dbReference type="PROSITE" id="PS51435">
    <property type="entry name" value="AP_NUCLEASE_F1_4"/>
    <property type="match status" value="1"/>
</dbReference>
<keyword evidence="5" id="KW-0378">Hydrolase</keyword>
<dbReference type="OrthoDB" id="391817at2759"/>
<keyword evidence="7 10" id="KW-0460">Magnesium</keyword>
<feature type="site" description="Interaction with DNA substrate" evidence="11">
    <location>
        <position position="311"/>
    </location>
</feature>
<keyword evidence="6" id="KW-0862">Zinc</keyword>
<dbReference type="AlphaFoldDB" id="A0A0C9WNR4"/>
<evidence type="ECO:0000256" key="3">
    <source>
        <dbReference type="ARBA" id="ARBA00022723"/>
    </source>
</evidence>
<feature type="site" description="Important for catalytic activity" evidence="11">
    <location>
        <position position="285"/>
    </location>
</feature>
<reference evidence="16" key="2">
    <citation type="submission" date="2015-01" db="EMBL/GenBank/DDBJ databases">
        <title>Evolutionary Origins and Diversification of the Mycorrhizal Mutualists.</title>
        <authorList>
            <consortium name="DOE Joint Genome Institute"/>
            <consortium name="Mycorrhizal Genomics Consortium"/>
            <person name="Kohler A."/>
            <person name="Kuo A."/>
            <person name="Nagy L.G."/>
            <person name="Floudas D."/>
            <person name="Copeland A."/>
            <person name="Barry K.W."/>
            <person name="Cichocki N."/>
            <person name="Veneault-Fourrey C."/>
            <person name="LaButti K."/>
            <person name="Lindquist E.A."/>
            <person name="Lipzen A."/>
            <person name="Lundell T."/>
            <person name="Morin E."/>
            <person name="Murat C."/>
            <person name="Riley R."/>
            <person name="Ohm R."/>
            <person name="Sun H."/>
            <person name="Tunlid A."/>
            <person name="Henrissat B."/>
            <person name="Grigoriev I.V."/>
            <person name="Hibbett D.S."/>
            <person name="Martin F."/>
        </authorList>
    </citation>
    <scope>NUCLEOTIDE SEQUENCE [LARGE SCALE GENOMIC DNA]</scope>
    <source>
        <strain evidence="16">LaAM-08-1</strain>
    </source>
</reference>
<dbReference type="InterPro" id="IPR036691">
    <property type="entry name" value="Endo/exonu/phosph_ase_sf"/>
</dbReference>
<reference evidence="15 16" key="1">
    <citation type="submission" date="2014-04" db="EMBL/GenBank/DDBJ databases">
        <authorList>
            <consortium name="DOE Joint Genome Institute"/>
            <person name="Kuo A."/>
            <person name="Kohler A."/>
            <person name="Nagy L.G."/>
            <person name="Floudas D."/>
            <person name="Copeland A."/>
            <person name="Barry K.W."/>
            <person name="Cichocki N."/>
            <person name="Veneault-Fourrey C."/>
            <person name="LaButti K."/>
            <person name="Lindquist E.A."/>
            <person name="Lipzen A."/>
            <person name="Lundell T."/>
            <person name="Morin E."/>
            <person name="Murat C."/>
            <person name="Sun H."/>
            <person name="Tunlid A."/>
            <person name="Henrissat B."/>
            <person name="Grigoriev I.V."/>
            <person name="Hibbett D.S."/>
            <person name="Martin F."/>
            <person name="Nordberg H.P."/>
            <person name="Cantor M.N."/>
            <person name="Hua S.X."/>
        </authorList>
    </citation>
    <scope>NUCLEOTIDE SEQUENCE [LARGE SCALE GENOMIC DNA]</scope>
    <source>
        <strain evidence="15 16">LaAM-08-1</strain>
    </source>
</reference>
<keyword evidence="10" id="KW-0464">Manganese</keyword>
<dbReference type="PANTHER" id="PTHR22748">
    <property type="entry name" value="AP ENDONUCLEASE"/>
    <property type="match status" value="1"/>
</dbReference>
<dbReference type="GO" id="GO:0005634">
    <property type="term" value="C:nucleus"/>
    <property type="evidence" value="ECO:0007669"/>
    <property type="project" value="TreeGrafter"/>
</dbReference>
<evidence type="ECO:0000256" key="4">
    <source>
        <dbReference type="ARBA" id="ARBA00022771"/>
    </source>
</evidence>
<accession>A0A0C9WNR4</accession>
<feature type="binding site" evidence="10">
    <location>
        <position position="195"/>
    </location>
    <ligand>
        <name>Mg(2+)</name>
        <dbReference type="ChEBI" id="CHEBI:18420"/>
        <label>1</label>
    </ligand>
</feature>
<organism evidence="15 16">
    <name type="scientific">Laccaria amethystina LaAM-08-1</name>
    <dbReference type="NCBI Taxonomy" id="1095629"/>
    <lineage>
        <taxon>Eukaryota</taxon>
        <taxon>Fungi</taxon>
        <taxon>Dikarya</taxon>
        <taxon>Basidiomycota</taxon>
        <taxon>Agaricomycotina</taxon>
        <taxon>Agaricomycetes</taxon>
        <taxon>Agaricomycetidae</taxon>
        <taxon>Agaricales</taxon>
        <taxon>Agaricineae</taxon>
        <taxon>Hydnangiaceae</taxon>
        <taxon>Laccaria</taxon>
    </lineage>
</organism>
<feature type="binding site" evidence="10">
    <location>
        <position position="197"/>
    </location>
    <ligand>
        <name>Mg(2+)</name>
        <dbReference type="ChEBI" id="CHEBI:18420"/>
        <label>1</label>
    </ligand>
</feature>
<dbReference type="STRING" id="1095629.A0A0C9WNR4"/>
<gene>
    <name evidence="15" type="ORF">K443DRAFT_680034</name>
</gene>
<dbReference type="Pfam" id="PF03372">
    <property type="entry name" value="Exo_endo_phos"/>
    <property type="match status" value="1"/>
</dbReference>
<dbReference type="GO" id="GO:0006284">
    <property type="term" value="P:base-excision repair"/>
    <property type="evidence" value="ECO:0007669"/>
    <property type="project" value="TreeGrafter"/>
</dbReference>
<proteinExistence type="inferred from homology"/>
<evidence type="ECO:0000256" key="9">
    <source>
        <dbReference type="PIRSR" id="PIRSR604808-1"/>
    </source>
</evidence>
<dbReference type="GO" id="GO:0008311">
    <property type="term" value="F:double-stranded DNA 3'-5' DNA exonuclease activity"/>
    <property type="evidence" value="ECO:0007669"/>
    <property type="project" value="TreeGrafter"/>
</dbReference>
<feature type="region of interest" description="Disordered" evidence="13">
    <location>
        <begin position="371"/>
        <end position="561"/>
    </location>
</feature>
<evidence type="ECO:0000256" key="1">
    <source>
        <dbReference type="ARBA" id="ARBA00007092"/>
    </source>
</evidence>
<comment type="similarity">
    <text evidence="1">Belongs to the DNA repair enzymes AP/ExoA family.</text>
</comment>
<feature type="active site" description="Proton acceptor" evidence="9">
    <location>
        <position position="311"/>
    </location>
</feature>
<dbReference type="InterPro" id="IPR010666">
    <property type="entry name" value="Znf_GRF"/>
</dbReference>
<dbReference type="GO" id="GO:0003906">
    <property type="term" value="F:DNA-(apurinic or apyrimidinic site) endonuclease activity"/>
    <property type="evidence" value="ECO:0007669"/>
    <property type="project" value="TreeGrafter"/>
</dbReference>
<evidence type="ECO:0000256" key="6">
    <source>
        <dbReference type="ARBA" id="ARBA00022833"/>
    </source>
</evidence>
<sequence length="653" mass="72111">MRILTWNINGVRTLSQYHPWNTLKTHDDILNHLEADIICFQEMKSSRSALPKQVAVPPSYDSFFSFPIRKSGYSGVATYTRHNAVIPLKAEEGLSGVLQPKPSLTPAERISELDSYPPNAENAYVEGDLDYADLDSEGRTVILDLGLFVLINVYCPNDGNGTEERDKYKMDFHRLLETRVVGLIKEGREVMVVGDLNACAAIIDHCEGHLMVAKGLAEGLQGEEGFWGKDSRRWMRGFLVPEEEGIPGGFMIDIVRKLWPERKGMYTCWNTKISARDSNYGTRIDYILITRGLLPWVKAADIQPQIKGSDHCPVYIDLFDEIIDPTTGAVVELRRAMGSHNDGKRDPPGLAAKFWDEYSGKQTQLHKFFGQKSKGCGSSDTPSPVLVPSPSPIIVDDNTTATTTPSSTPIPTTQSSTSGSSTTKSSPVPASSPHHQTSSSQPQPPSSPPPAPISTKRKLIADIRSTSKKQRQRDEEEKKSSQQSIASFFEKPKRKSKDSLPPATSSSSSFRAKGKQRALESDVDVEEDYQLALHLSQLDEPIVPSQSQPKSSKSQGGKGAAKWTNLLAPIQPPKCIVHGEPAKELTVTKQGANKGKRFFICARPVGPGYDKGRGERLREHVDPQWKCDFFKWSSEVRREMVRNGNAGADVGVP</sequence>
<feature type="active site" evidence="9">
    <location>
        <position position="154"/>
    </location>
</feature>
<name>A0A0C9WNR4_9AGAR</name>
<keyword evidence="3 10" id="KW-0479">Metal-binding</keyword>
<comment type="cofactor">
    <cofactor evidence="10">
        <name>Mg(2+)</name>
        <dbReference type="ChEBI" id="CHEBI:18420"/>
    </cofactor>
    <cofactor evidence="10">
        <name>Mn(2+)</name>
        <dbReference type="ChEBI" id="CHEBI:29035"/>
    </cofactor>
    <text evidence="10">Probably binds two magnesium or manganese ions per subunit.</text>
</comment>
<feature type="binding site" evidence="10">
    <location>
        <position position="7"/>
    </location>
    <ligand>
        <name>Mg(2+)</name>
        <dbReference type="ChEBI" id="CHEBI:18420"/>
        <label>1</label>
    </ligand>
</feature>
<dbReference type="CDD" id="cd09088">
    <property type="entry name" value="Ape2-like_AP-endo"/>
    <property type="match status" value="1"/>
</dbReference>
<evidence type="ECO:0000256" key="11">
    <source>
        <dbReference type="PIRSR" id="PIRSR604808-3"/>
    </source>
</evidence>
<dbReference type="InterPro" id="IPR004808">
    <property type="entry name" value="AP_endonuc_1"/>
</dbReference>
<dbReference type="PANTHER" id="PTHR22748:SF4">
    <property type="entry name" value="DNA-(APURINIC OR APYRIMIDINIC SITE) ENDONUCLEASE 2"/>
    <property type="match status" value="1"/>
</dbReference>
<keyword evidence="4 12" id="KW-0863">Zinc-finger</keyword>
<evidence type="ECO:0000256" key="10">
    <source>
        <dbReference type="PIRSR" id="PIRSR604808-2"/>
    </source>
</evidence>
<dbReference type="Gene3D" id="3.60.10.10">
    <property type="entry name" value="Endonuclease/exonuclease/phosphatase"/>
    <property type="match status" value="1"/>
</dbReference>
<evidence type="ECO:0000259" key="14">
    <source>
        <dbReference type="PROSITE" id="PS51999"/>
    </source>
</evidence>
<feature type="binding site" evidence="10">
    <location>
        <position position="311"/>
    </location>
    <ligand>
        <name>Mg(2+)</name>
        <dbReference type="ChEBI" id="CHEBI:18420"/>
        <label>1</label>
    </ligand>
</feature>
<feature type="compositionally biased region" description="Pro residues" evidence="13">
    <location>
        <begin position="442"/>
        <end position="452"/>
    </location>
</feature>
<feature type="compositionally biased region" description="Low complexity" evidence="13">
    <location>
        <begin position="399"/>
        <end position="441"/>
    </location>
</feature>
<dbReference type="InterPro" id="IPR005135">
    <property type="entry name" value="Endo/exonuclease/phosphatase"/>
</dbReference>
<feature type="domain" description="GRF-type" evidence="14">
    <location>
        <begin position="575"/>
        <end position="636"/>
    </location>
</feature>
<dbReference type="HOGENOM" id="CLU_010374_2_1_1"/>
<dbReference type="Proteomes" id="UP000054477">
    <property type="component" value="Unassembled WGS sequence"/>
</dbReference>
<evidence type="ECO:0000256" key="8">
    <source>
        <dbReference type="ARBA" id="ARBA00023242"/>
    </source>
</evidence>
<dbReference type="PROSITE" id="PS51999">
    <property type="entry name" value="ZF_GRF"/>
    <property type="match status" value="1"/>
</dbReference>
<dbReference type="SUPFAM" id="SSF56219">
    <property type="entry name" value="DNase I-like"/>
    <property type="match status" value="1"/>
</dbReference>